<dbReference type="InterPro" id="IPR001214">
    <property type="entry name" value="SET_dom"/>
</dbReference>
<dbReference type="AlphaFoldDB" id="F4S044"/>
<dbReference type="STRING" id="747676.F4S044"/>
<dbReference type="HOGENOM" id="CLU_028281_6_1_1"/>
<evidence type="ECO:0000313" key="3">
    <source>
        <dbReference type="EMBL" id="EGG02004.1"/>
    </source>
</evidence>
<keyword evidence="1" id="KW-0732">Signal</keyword>
<dbReference type="PANTHER" id="PTHR47332:SF6">
    <property type="entry name" value="SET DOMAIN-CONTAINING PROTEIN"/>
    <property type="match status" value="1"/>
</dbReference>
<feature type="signal peptide" evidence="1">
    <location>
        <begin position="1"/>
        <end position="27"/>
    </location>
</feature>
<feature type="chain" id="PRO_5003318140" description="SET domain-containing protein" evidence="1">
    <location>
        <begin position="28"/>
        <end position="467"/>
    </location>
</feature>
<dbReference type="GeneID" id="18930670"/>
<name>F4S044_MELLP</name>
<evidence type="ECO:0000256" key="1">
    <source>
        <dbReference type="SAM" id="SignalP"/>
    </source>
</evidence>
<dbReference type="Proteomes" id="UP000001072">
    <property type="component" value="Unassembled WGS sequence"/>
</dbReference>
<reference evidence="4" key="1">
    <citation type="journal article" date="2011" name="Proc. Natl. Acad. Sci. U.S.A.">
        <title>Obligate biotrophy features unraveled by the genomic analysis of rust fungi.</title>
        <authorList>
            <person name="Duplessis S."/>
            <person name="Cuomo C.A."/>
            <person name="Lin Y.-C."/>
            <person name="Aerts A."/>
            <person name="Tisserant E."/>
            <person name="Veneault-Fourrey C."/>
            <person name="Joly D.L."/>
            <person name="Hacquard S."/>
            <person name="Amselem J."/>
            <person name="Cantarel B.L."/>
            <person name="Chiu R."/>
            <person name="Coutinho P.M."/>
            <person name="Feau N."/>
            <person name="Field M."/>
            <person name="Frey P."/>
            <person name="Gelhaye E."/>
            <person name="Goldberg J."/>
            <person name="Grabherr M.G."/>
            <person name="Kodira C.D."/>
            <person name="Kohler A."/>
            <person name="Kuees U."/>
            <person name="Lindquist E.A."/>
            <person name="Lucas S.M."/>
            <person name="Mago R."/>
            <person name="Mauceli E."/>
            <person name="Morin E."/>
            <person name="Murat C."/>
            <person name="Pangilinan J.L."/>
            <person name="Park R."/>
            <person name="Pearson M."/>
            <person name="Quesneville H."/>
            <person name="Rouhier N."/>
            <person name="Sakthikumar S."/>
            <person name="Salamov A.A."/>
            <person name="Schmutz J."/>
            <person name="Selles B."/>
            <person name="Shapiro H."/>
            <person name="Tanguay P."/>
            <person name="Tuskan G.A."/>
            <person name="Henrissat B."/>
            <person name="Van de Peer Y."/>
            <person name="Rouze P."/>
            <person name="Ellis J.G."/>
            <person name="Dodds P.N."/>
            <person name="Schein J.E."/>
            <person name="Zhong S."/>
            <person name="Hamelin R.C."/>
            <person name="Grigoriev I.V."/>
            <person name="Szabo L.J."/>
            <person name="Martin F."/>
        </authorList>
    </citation>
    <scope>NUCLEOTIDE SEQUENCE [LARGE SCALE GENOMIC DNA]</scope>
    <source>
        <strain evidence="4">98AG31 / pathotype 3-4-7</strain>
    </source>
</reference>
<gene>
    <name evidence="3" type="ORF">MELLADRAFT_66658</name>
</gene>
<evidence type="ECO:0000259" key="2">
    <source>
        <dbReference type="PROSITE" id="PS50280"/>
    </source>
</evidence>
<dbReference type="RefSeq" id="XP_007414838.1">
    <property type="nucleotide sequence ID" value="XM_007414776.1"/>
</dbReference>
<dbReference type="SUPFAM" id="SSF82199">
    <property type="entry name" value="SET domain"/>
    <property type="match status" value="1"/>
</dbReference>
<feature type="domain" description="SET" evidence="2">
    <location>
        <begin position="108"/>
        <end position="297"/>
    </location>
</feature>
<dbReference type="EMBL" id="GL883134">
    <property type="protein sequence ID" value="EGG02004.1"/>
    <property type="molecule type" value="Genomic_DNA"/>
</dbReference>
<keyword evidence="4" id="KW-1185">Reference proteome</keyword>
<dbReference type="OrthoDB" id="265717at2759"/>
<organism evidence="4">
    <name type="scientific">Melampsora larici-populina (strain 98AG31 / pathotype 3-4-7)</name>
    <name type="common">Poplar leaf rust fungus</name>
    <dbReference type="NCBI Taxonomy" id="747676"/>
    <lineage>
        <taxon>Eukaryota</taxon>
        <taxon>Fungi</taxon>
        <taxon>Dikarya</taxon>
        <taxon>Basidiomycota</taxon>
        <taxon>Pucciniomycotina</taxon>
        <taxon>Pucciniomycetes</taxon>
        <taxon>Pucciniales</taxon>
        <taxon>Melampsoraceae</taxon>
        <taxon>Melampsora</taxon>
    </lineage>
</organism>
<dbReference type="InParanoid" id="F4S044"/>
<dbReference type="InterPro" id="IPR046341">
    <property type="entry name" value="SET_dom_sf"/>
</dbReference>
<proteinExistence type="predicted"/>
<dbReference type="PROSITE" id="PS50280">
    <property type="entry name" value="SET"/>
    <property type="match status" value="1"/>
</dbReference>
<sequence>MISLYFASAMLVHTLFMIASHSPSSLAFHSDITSPYDQVCQAHSTVFQDILEYDNSTKKLSKNSLNFSNLSYNSDHELKPDSAYPIQSERYGFHRDSCYPHPTDQKQEPVCIYLNPNFDQGQGIVFITRIPVFEEGLEQFTSFRSTSGSKRHNRHELPFKVIDMAHKGGKGAISNRKLHLGDSVITSHPVVVMAAEPESLNRSDWVKIRKRGINLLPSRTRDEIFKLHGVGENEEDLAGSILERNSFETRFGNQSNLHFALVLTPSVAFYFDDHALQVSMHAIRDISPGEELTISYRDMKLPRLERQQELEDYGFNCTCSLCSLPDLPARLSDDRIYEMGELDGILQDWSIHSSATPATSERLITLFKLVSLSTRSFWFSTLYHFDSNFLLVWFSLDKERMDNGIEEGYTLASLSYNSVGDVERAKMYASLALAYGTVSSGPKWEDFDSVLQLEQEPEQHWSYKKRL</sequence>
<dbReference type="Gene3D" id="2.170.270.10">
    <property type="entry name" value="SET domain"/>
    <property type="match status" value="1"/>
</dbReference>
<dbReference type="PANTHER" id="PTHR47332">
    <property type="entry name" value="SET DOMAIN-CONTAINING PROTEIN 5"/>
    <property type="match status" value="1"/>
</dbReference>
<dbReference type="KEGG" id="mlr:MELLADRAFT_66658"/>
<dbReference type="VEuPathDB" id="FungiDB:MELLADRAFT_66658"/>
<dbReference type="InterPro" id="IPR053185">
    <property type="entry name" value="SET_domain_protein"/>
</dbReference>
<dbReference type="eggNOG" id="KOG2084">
    <property type="taxonomic scope" value="Eukaryota"/>
</dbReference>
<protein>
    <recommendedName>
        <fullName evidence="2">SET domain-containing protein</fullName>
    </recommendedName>
</protein>
<evidence type="ECO:0000313" key="4">
    <source>
        <dbReference type="Proteomes" id="UP000001072"/>
    </source>
</evidence>
<dbReference type="CDD" id="cd20071">
    <property type="entry name" value="SET_SMYD"/>
    <property type="match status" value="1"/>
</dbReference>
<dbReference type="Pfam" id="PF00856">
    <property type="entry name" value="SET"/>
    <property type="match status" value="1"/>
</dbReference>
<accession>F4S044</accession>